<organism evidence="1 2">
    <name type="scientific">Candidatus Pristimantibacillus lignocellulolyticus</name>
    <dbReference type="NCBI Taxonomy" id="2994561"/>
    <lineage>
        <taxon>Bacteria</taxon>
        <taxon>Bacillati</taxon>
        <taxon>Bacillota</taxon>
        <taxon>Bacilli</taxon>
        <taxon>Bacillales</taxon>
        <taxon>Paenibacillaceae</taxon>
        <taxon>Candidatus Pristimantibacillus</taxon>
    </lineage>
</organism>
<reference evidence="1" key="1">
    <citation type="submission" date="2022-05" db="EMBL/GenBank/DDBJ databases">
        <title>Novel bacterial taxa in a minimal lignocellulolytic consortium and its capacity to transform plastics disclosed by genome-resolved metagenomics.</title>
        <authorList>
            <person name="Rodriguez C.A.D."/>
            <person name="Diaz-Garcia L."/>
            <person name="Herrera K."/>
            <person name="Tarazona N.A."/>
            <person name="Sproer C."/>
            <person name="Overmann J."/>
            <person name="Jimenez D.J."/>
        </authorList>
    </citation>
    <scope>NUCLEOTIDE SEQUENCE</scope>
    <source>
        <strain evidence="1">MAG5</strain>
    </source>
</reference>
<dbReference type="InterPro" id="IPR037208">
    <property type="entry name" value="Spo0E-like_sf"/>
</dbReference>
<dbReference type="GO" id="GO:0043937">
    <property type="term" value="P:regulation of sporulation"/>
    <property type="evidence" value="ECO:0007669"/>
    <property type="project" value="InterPro"/>
</dbReference>
<evidence type="ECO:0000313" key="2">
    <source>
        <dbReference type="Proteomes" id="UP001056756"/>
    </source>
</evidence>
<dbReference type="Pfam" id="PF09388">
    <property type="entry name" value="SpoOE-like"/>
    <property type="match status" value="1"/>
</dbReference>
<protein>
    <submittedName>
        <fullName evidence="1">Aspartyl-phosphate phosphatase Spo0E family protein</fullName>
    </submittedName>
</protein>
<proteinExistence type="predicted"/>
<dbReference type="GO" id="GO:0046983">
    <property type="term" value="F:protein dimerization activity"/>
    <property type="evidence" value="ECO:0007669"/>
    <property type="project" value="InterPro"/>
</dbReference>
<dbReference type="AlphaFoldDB" id="A0A9J6ZIZ9"/>
<dbReference type="SUPFAM" id="SSF140500">
    <property type="entry name" value="BAS1536-like"/>
    <property type="match status" value="1"/>
</dbReference>
<dbReference type="Proteomes" id="UP001056756">
    <property type="component" value="Chromosome"/>
</dbReference>
<name>A0A9J6ZIZ9_9BACL</name>
<sequence>MEKKQLMIQLQSLRHKLYEIAEAKGSFTDPDVIAISEEADQLIVALQYIERQENYLPESYNHLNNSIS</sequence>
<dbReference type="Gene3D" id="4.10.280.10">
    <property type="entry name" value="Helix-loop-helix DNA-binding domain"/>
    <property type="match status" value="1"/>
</dbReference>
<dbReference type="InterPro" id="IPR018540">
    <property type="entry name" value="Spo0E-like"/>
</dbReference>
<accession>A0A9J6ZIZ9</accession>
<evidence type="ECO:0000313" key="1">
    <source>
        <dbReference type="EMBL" id="URN96020.1"/>
    </source>
</evidence>
<dbReference type="KEGG" id="plig:NAG76_07265"/>
<dbReference type="InterPro" id="IPR036638">
    <property type="entry name" value="HLH_DNA-bd_sf"/>
</dbReference>
<gene>
    <name evidence="1" type="ORF">NAG76_07265</name>
</gene>
<dbReference type="EMBL" id="CP097899">
    <property type="protein sequence ID" value="URN96020.1"/>
    <property type="molecule type" value="Genomic_DNA"/>
</dbReference>